<keyword evidence="1" id="KW-0670">Pyruvate</keyword>
<gene>
    <name evidence="1" type="primary">PDP1</name>
</gene>
<dbReference type="Gene3D" id="3.60.40.10">
    <property type="entry name" value="PPM-type phosphatase domain"/>
    <property type="match status" value="1"/>
</dbReference>
<proteinExistence type="evidence at transcript level"/>
<dbReference type="EMBL" id="GAMC01016578">
    <property type="protein sequence ID" value="JAB89977.1"/>
    <property type="molecule type" value="mRNA"/>
</dbReference>
<dbReference type="AlphaFoldDB" id="W8AUS7"/>
<organism evidence="1">
    <name type="scientific">Ceratitis capitata</name>
    <name type="common">Mediterranean fruit fly</name>
    <name type="synonym">Tephritis capitata</name>
    <dbReference type="NCBI Taxonomy" id="7213"/>
    <lineage>
        <taxon>Eukaryota</taxon>
        <taxon>Metazoa</taxon>
        <taxon>Ecdysozoa</taxon>
        <taxon>Arthropoda</taxon>
        <taxon>Hexapoda</taxon>
        <taxon>Insecta</taxon>
        <taxon>Pterygota</taxon>
        <taxon>Neoptera</taxon>
        <taxon>Endopterygota</taxon>
        <taxon>Diptera</taxon>
        <taxon>Brachycera</taxon>
        <taxon>Muscomorpha</taxon>
        <taxon>Tephritoidea</taxon>
        <taxon>Tephritidae</taxon>
        <taxon>Ceratitis</taxon>
        <taxon>Ceratitis</taxon>
    </lineage>
</organism>
<dbReference type="EMBL" id="GAMC01016576">
    <property type="protein sequence ID" value="JAB89979.1"/>
    <property type="molecule type" value="mRNA"/>
</dbReference>
<reference evidence="1" key="1">
    <citation type="submission" date="2013-07" db="EMBL/GenBank/DDBJ databases">
        <authorList>
            <person name="Geib S."/>
        </authorList>
    </citation>
    <scope>NUCLEOTIDE SEQUENCE</scope>
</reference>
<accession>W8AUS7</accession>
<dbReference type="OrthoDB" id="420076at2759"/>
<reference evidence="1" key="2">
    <citation type="journal article" date="2014" name="BMC Genomics">
        <title>A genomic perspective to assessing quality of mass-reared SIT flies used in Mediterranean fruit fly (Ceratitis capitata) eradication in California.</title>
        <authorList>
            <person name="Calla B."/>
            <person name="Hall B."/>
            <person name="Hou S."/>
            <person name="Geib S.M."/>
        </authorList>
    </citation>
    <scope>NUCLEOTIDE SEQUENCE</scope>
</reference>
<protein>
    <submittedName>
        <fullName evidence="1">(Pyruvate dehydrogenase (Acetyl-transferring))-phosphatase 1, mitochondrial</fullName>
    </submittedName>
</protein>
<evidence type="ECO:0000313" key="1">
    <source>
        <dbReference type="EMBL" id="JAB89977.1"/>
    </source>
</evidence>
<sequence>MLTLLLRNSVVCVRQPNCSNVGGAVRQFRVTIRQEAQLPNLSAYDVNLILRENEYLQTFPEDDSIVRSYESNQLSSNKPCEDSRTEATFLHKSGFICGVFDGHGGPACSQVISKRLLRYVAAGVIDRRTLKEVIAKDYNSQSFLKCHNDKADFVAEIKNIYEHSFKDYVHTISSQAVEDIALEITNAFMRLDEDLSREALNHTNMRTMSVAMSGLLK</sequence>
<dbReference type="InterPro" id="IPR036457">
    <property type="entry name" value="PPM-type-like_dom_sf"/>
</dbReference>
<name>W8AUS7_CERCA</name>
<dbReference type="SUPFAM" id="SSF81606">
    <property type="entry name" value="PP2C-like"/>
    <property type="match status" value="1"/>
</dbReference>